<dbReference type="PROSITE" id="PS51257">
    <property type="entry name" value="PROKAR_LIPOPROTEIN"/>
    <property type="match status" value="1"/>
</dbReference>
<organism evidence="2 3">
    <name type="scientific">Mesoterricola sediminis</name>
    <dbReference type="NCBI Taxonomy" id="2927980"/>
    <lineage>
        <taxon>Bacteria</taxon>
        <taxon>Pseudomonadati</taxon>
        <taxon>Acidobacteriota</taxon>
        <taxon>Holophagae</taxon>
        <taxon>Holophagales</taxon>
        <taxon>Holophagaceae</taxon>
        <taxon>Mesoterricola</taxon>
    </lineage>
</organism>
<keyword evidence="1" id="KW-0732">Signal</keyword>
<dbReference type="Proteomes" id="UP001228113">
    <property type="component" value="Chromosome"/>
</dbReference>
<evidence type="ECO:0008006" key="4">
    <source>
        <dbReference type="Google" id="ProtNLM"/>
    </source>
</evidence>
<dbReference type="AlphaFoldDB" id="A0AA48H9A4"/>
<evidence type="ECO:0000256" key="1">
    <source>
        <dbReference type="SAM" id="SignalP"/>
    </source>
</evidence>
<protein>
    <recommendedName>
        <fullName evidence="4">DUF4394 domain-containing protein</fullName>
    </recommendedName>
</protein>
<sequence>MTRPRLLLAVPALLALLAATACVDPKPGDTSRTMVYVYDETGQQVLVWNDVNALYDAASSGTAAPSPDRVITSSALLTGRGAMAWGGMALNPSAELLYLVYENGAVVRISNVANQSGNLSNVTDIVSFNLGNSSSTTDHYSNYYFDQAALDPTTGTLYALEKGNSSASRIWVVASPAAIANNTTLPLGTVIGNDLTSDTGGSGLTAGSSGTVLAWFKDGNQVPDALGTYYTGFRARLSSGGSFALASNVIIGTQALLGDTSTTWASLAFDSANNRVYILRQLASGNPVIAFNQSQFTIGTLTQTPYASLPDGSLPNLRTLAHARTKDWMAGADVVTGTGNGTGTNILRLWKGPSTGTVKSVAVSLGAGVAIKGIALDGSL</sequence>
<name>A0AA48H9A4_9BACT</name>
<feature type="chain" id="PRO_5041439703" description="DUF4394 domain-containing protein" evidence="1">
    <location>
        <begin position="22"/>
        <end position="380"/>
    </location>
</feature>
<dbReference type="KEGG" id="msea:METESE_32410"/>
<keyword evidence="3" id="KW-1185">Reference proteome</keyword>
<dbReference type="RefSeq" id="WP_316410657.1">
    <property type="nucleotide sequence ID" value="NZ_AP027081.1"/>
</dbReference>
<reference evidence="2" key="1">
    <citation type="journal article" date="2023" name="Int. J. Syst. Evol. Microbiol.">
        <title>Mesoterricola silvestris gen. nov., sp. nov., Mesoterricola sediminis sp. nov., Geothrix oryzae sp. nov., Geothrix edaphica sp. nov., Geothrix rubra sp. nov., and Geothrix limicola sp. nov., six novel members of Acidobacteriota isolated from soils.</title>
        <authorList>
            <person name="Itoh H."/>
            <person name="Sugisawa Y."/>
            <person name="Mise K."/>
            <person name="Xu Z."/>
            <person name="Kuniyasu M."/>
            <person name="Ushijima N."/>
            <person name="Kawano K."/>
            <person name="Kobayashi E."/>
            <person name="Shiratori Y."/>
            <person name="Masuda Y."/>
            <person name="Senoo K."/>
        </authorList>
    </citation>
    <scope>NUCLEOTIDE SEQUENCE</scope>
    <source>
        <strain evidence="2">W786</strain>
    </source>
</reference>
<accession>A0AA48H9A4</accession>
<dbReference type="EMBL" id="AP027081">
    <property type="protein sequence ID" value="BDU78283.1"/>
    <property type="molecule type" value="Genomic_DNA"/>
</dbReference>
<feature type="signal peptide" evidence="1">
    <location>
        <begin position="1"/>
        <end position="21"/>
    </location>
</feature>
<evidence type="ECO:0000313" key="2">
    <source>
        <dbReference type="EMBL" id="BDU78283.1"/>
    </source>
</evidence>
<gene>
    <name evidence="2" type="ORF">METESE_32410</name>
</gene>
<proteinExistence type="predicted"/>
<evidence type="ECO:0000313" key="3">
    <source>
        <dbReference type="Proteomes" id="UP001228113"/>
    </source>
</evidence>